<evidence type="ECO:0000313" key="2">
    <source>
        <dbReference type="EMBL" id="NEM98531.1"/>
    </source>
</evidence>
<sequence length="113" mass="12896">MQKSGNTVTIHNATDADLRQLLYKNDYVIVKFTDKECKVCQELAPSFEEMSKEAEYKDVLFLRMDATENPVSRKEVKLNGTPFIATYKKAVLLDCGLVSKRDEISTMLDNLLQ</sequence>
<dbReference type="InterPro" id="IPR013766">
    <property type="entry name" value="Thioredoxin_domain"/>
</dbReference>
<dbReference type="SUPFAM" id="SSF52833">
    <property type="entry name" value="Thioredoxin-like"/>
    <property type="match status" value="1"/>
</dbReference>
<proteinExistence type="predicted"/>
<gene>
    <name evidence="2" type="ORF">GXP69_12570</name>
</gene>
<feature type="domain" description="Thioredoxin" evidence="1">
    <location>
        <begin position="1"/>
        <end position="113"/>
    </location>
</feature>
<comment type="caution">
    <text evidence="2">The sequence shown here is derived from an EMBL/GenBank/DDBJ whole genome shotgun (WGS) entry which is preliminary data.</text>
</comment>
<organism evidence="2 3">
    <name type="scientific">Pontibacter burrus</name>
    <dbReference type="NCBI Taxonomy" id="2704466"/>
    <lineage>
        <taxon>Bacteria</taxon>
        <taxon>Pseudomonadati</taxon>
        <taxon>Bacteroidota</taxon>
        <taxon>Cytophagia</taxon>
        <taxon>Cytophagales</taxon>
        <taxon>Hymenobacteraceae</taxon>
        <taxon>Pontibacter</taxon>
    </lineage>
</organism>
<dbReference type="CDD" id="cd02961">
    <property type="entry name" value="PDI_a_family"/>
    <property type="match status" value="1"/>
</dbReference>
<dbReference type="Gene3D" id="3.40.30.10">
    <property type="entry name" value="Glutaredoxin"/>
    <property type="match status" value="1"/>
</dbReference>
<keyword evidence="3" id="KW-1185">Reference proteome</keyword>
<accession>A0A6B3LYI2</accession>
<name>A0A6B3LYI2_9BACT</name>
<dbReference type="InterPro" id="IPR036249">
    <property type="entry name" value="Thioredoxin-like_sf"/>
</dbReference>
<dbReference type="EMBL" id="JAAGWD010000005">
    <property type="protein sequence ID" value="NEM98531.1"/>
    <property type="molecule type" value="Genomic_DNA"/>
</dbReference>
<dbReference type="PROSITE" id="PS51352">
    <property type="entry name" value="THIOREDOXIN_2"/>
    <property type="match status" value="1"/>
</dbReference>
<reference evidence="2 3" key="1">
    <citation type="submission" date="2020-02" db="EMBL/GenBank/DDBJ databases">
        <authorList>
            <person name="Kim M.K."/>
        </authorList>
    </citation>
    <scope>NUCLEOTIDE SEQUENCE [LARGE SCALE GENOMIC DNA]</scope>
    <source>
        <strain evidence="2 3">BT327</strain>
    </source>
</reference>
<evidence type="ECO:0000259" key="1">
    <source>
        <dbReference type="PROSITE" id="PS51352"/>
    </source>
</evidence>
<dbReference type="RefSeq" id="WP_163915423.1">
    <property type="nucleotide sequence ID" value="NZ_JAAGWD010000005.1"/>
</dbReference>
<dbReference type="Pfam" id="PF00085">
    <property type="entry name" value="Thioredoxin"/>
    <property type="match status" value="1"/>
</dbReference>
<dbReference type="AlphaFoldDB" id="A0A6B3LYI2"/>
<protein>
    <submittedName>
        <fullName evidence="2">Thioredoxin</fullName>
    </submittedName>
</protein>
<evidence type="ECO:0000313" key="3">
    <source>
        <dbReference type="Proteomes" id="UP000474777"/>
    </source>
</evidence>
<dbReference type="Proteomes" id="UP000474777">
    <property type="component" value="Unassembled WGS sequence"/>
</dbReference>